<dbReference type="PANTHER" id="PTHR43467">
    <property type="entry name" value="COBALT-PRECORRIN-2 C(20)-METHYLTRANSFERASE"/>
    <property type="match status" value="1"/>
</dbReference>
<comment type="caution">
    <text evidence="7">The sequence shown here is derived from an EMBL/GenBank/DDBJ whole genome shotgun (WGS) entry which is preliminary data.</text>
</comment>
<proteinExistence type="predicted"/>
<dbReference type="InterPro" id="IPR012797">
    <property type="entry name" value="CobF"/>
</dbReference>
<evidence type="ECO:0000313" key="7">
    <source>
        <dbReference type="EMBL" id="TMR00766.1"/>
    </source>
</evidence>
<name>A0A5C4JBZ7_9ACTN</name>
<organism evidence="7 8">
    <name type="scientific">Actinomadura soli</name>
    <dbReference type="NCBI Taxonomy" id="2508997"/>
    <lineage>
        <taxon>Bacteria</taxon>
        <taxon>Bacillati</taxon>
        <taxon>Actinomycetota</taxon>
        <taxon>Actinomycetes</taxon>
        <taxon>Streptosporangiales</taxon>
        <taxon>Thermomonosporaceae</taxon>
        <taxon>Actinomadura</taxon>
    </lineage>
</organism>
<evidence type="ECO:0000256" key="1">
    <source>
        <dbReference type="ARBA" id="ARBA00004953"/>
    </source>
</evidence>
<dbReference type="Gene3D" id="3.30.950.10">
    <property type="entry name" value="Methyltransferase, Cobalt-precorrin-4 Transmethylase, Domain 2"/>
    <property type="match status" value="1"/>
</dbReference>
<evidence type="ECO:0000256" key="2">
    <source>
        <dbReference type="ARBA" id="ARBA00022573"/>
    </source>
</evidence>
<keyword evidence="5" id="KW-0949">S-adenosyl-L-methionine</keyword>
<keyword evidence="2" id="KW-0169">Cobalamin biosynthesis</keyword>
<dbReference type="GO" id="GO:0043819">
    <property type="term" value="F:precorrin-6A synthase (deacetylating) activity"/>
    <property type="evidence" value="ECO:0007669"/>
    <property type="project" value="UniProtKB-EC"/>
</dbReference>
<comment type="pathway">
    <text evidence="1">Cofactor biosynthesis; adenosylcobalamin biosynthesis.</text>
</comment>
<dbReference type="SUPFAM" id="SSF53790">
    <property type="entry name" value="Tetrapyrrole methylase"/>
    <property type="match status" value="1"/>
</dbReference>
<dbReference type="GO" id="GO:0009236">
    <property type="term" value="P:cobalamin biosynthetic process"/>
    <property type="evidence" value="ECO:0007669"/>
    <property type="project" value="UniProtKB-KW"/>
</dbReference>
<dbReference type="GO" id="GO:0032259">
    <property type="term" value="P:methylation"/>
    <property type="evidence" value="ECO:0007669"/>
    <property type="project" value="UniProtKB-KW"/>
</dbReference>
<dbReference type="InterPro" id="IPR014776">
    <property type="entry name" value="4pyrrole_Mease_sub2"/>
</dbReference>
<dbReference type="Pfam" id="PF00590">
    <property type="entry name" value="TP_methylase"/>
    <property type="match status" value="1"/>
</dbReference>
<evidence type="ECO:0000256" key="3">
    <source>
        <dbReference type="ARBA" id="ARBA00022603"/>
    </source>
</evidence>
<gene>
    <name evidence="7" type="ORF">ETD83_16045</name>
</gene>
<dbReference type="Gene3D" id="3.40.1010.10">
    <property type="entry name" value="Cobalt-precorrin-4 Transmethylase, Domain 1"/>
    <property type="match status" value="1"/>
</dbReference>
<dbReference type="EMBL" id="VCKW01000071">
    <property type="protein sequence ID" value="TMR00766.1"/>
    <property type="molecule type" value="Genomic_DNA"/>
</dbReference>
<dbReference type="PIRSF" id="PIRSF036525">
    <property type="entry name" value="CobF"/>
    <property type="match status" value="1"/>
</dbReference>
<dbReference type="AlphaFoldDB" id="A0A5C4JBZ7"/>
<dbReference type="OrthoDB" id="9787471at2"/>
<dbReference type="InterPro" id="IPR014777">
    <property type="entry name" value="4pyrrole_Mease_sub1"/>
</dbReference>
<dbReference type="PANTHER" id="PTHR43467:SF1">
    <property type="entry name" value="PRECORRIN-6A SYNTHASE [DEACETYLATING]"/>
    <property type="match status" value="1"/>
</dbReference>
<accession>A0A5C4JBZ7</accession>
<dbReference type="CDD" id="cd11643">
    <property type="entry name" value="Precorrin-6A-synthase"/>
    <property type="match status" value="1"/>
</dbReference>
<dbReference type="Proteomes" id="UP000309174">
    <property type="component" value="Unassembled WGS sequence"/>
</dbReference>
<dbReference type="InterPro" id="IPR000878">
    <property type="entry name" value="4pyrrol_Mease"/>
</dbReference>
<protein>
    <submittedName>
        <fullName evidence="7">Precorrin-6A synthase (Deacetylating)</fullName>
        <ecNumber evidence="7">2.1.1.152</ecNumber>
    </submittedName>
</protein>
<evidence type="ECO:0000313" key="8">
    <source>
        <dbReference type="Proteomes" id="UP000309174"/>
    </source>
</evidence>
<evidence type="ECO:0000259" key="6">
    <source>
        <dbReference type="Pfam" id="PF00590"/>
    </source>
</evidence>
<dbReference type="InterPro" id="IPR035996">
    <property type="entry name" value="4pyrrol_Methylase_sf"/>
</dbReference>
<keyword evidence="8" id="KW-1185">Reference proteome</keyword>
<dbReference type="NCBIfam" id="TIGR02434">
    <property type="entry name" value="CobF"/>
    <property type="match status" value="1"/>
</dbReference>
<feature type="domain" description="Tetrapyrrole methylase" evidence="6">
    <location>
        <begin position="13"/>
        <end position="226"/>
    </location>
</feature>
<dbReference type="EC" id="2.1.1.152" evidence="7"/>
<keyword evidence="3 7" id="KW-0489">Methyltransferase</keyword>
<evidence type="ECO:0000256" key="5">
    <source>
        <dbReference type="ARBA" id="ARBA00022691"/>
    </source>
</evidence>
<keyword evidence="4 7" id="KW-0808">Transferase</keyword>
<sequence>MSGSGTLVQVKRLLIIGIGAGDPDHLTFQGANAIAAADVFLLVDKGEAKDDLTRLRRDLIAAHGREPYRIVEARDPERDRTTPAYTAAVEDWRSRRAQIYASFIADDLADGQSGALLVWGDPGVYDSTLAVLDEIDAEFDYEVVPGISSISALTARHRVALTRVGRPVHITTGRRLAAEGPTADDVVVMLDAACSFTGAGEDHHIYWGAYLGTPDEILISGPVTEVADRIRAARAEARARKGWIMDTYLLRRAPSEDHRRTQNK</sequence>
<reference evidence="7 8" key="1">
    <citation type="submission" date="2019-05" db="EMBL/GenBank/DDBJ databases">
        <title>Draft genome sequence of Actinomadura sp. 14C53.</title>
        <authorList>
            <person name="Saricaoglu S."/>
            <person name="Isik K."/>
        </authorList>
    </citation>
    <scope>NUCLEOTIDE SEQUENCE [LARGE SCALE GENOMIC DNA]</scope>
    <source>
        <strain evidence="7 8">14C53</strain>
    </source>
</reference>
<evidence type="ECO:0000256" key="4">
    <source>
        <dbReference type="ARBA" id="ARBA00022679"/>
    </source>
</evidence>